<gene>
    <name evidence="2" type="ORF">MGAL_10B086969</name>
</gene>
<evidence type="ECO:0000313" key="2">
    <source>
        <dbReference type="EMBL" id="VDH92123.1"/>
    </source>
</evidence>
<keyword evidence="3" id="KW-1185">Reference proteome</keyword>
<dbReference type="OrthoDB" id="6137592at2759"/>
<dbReference type="AlphaFoldDB" id="A0A8B6BKB1"/>
<dbReference type="Gene3D" id="2.170.300.10">
    <property type="entry name" value="Tie2 ligand-binding domain superfamily"/>
    <property type="match status" value="1"/>
</dbReference>
<keyword evidence="1" id="KW-0472">Membrane</keyword>
<accession>A0A8B6BKB1</accession>
<evidence type="ECO:0000256" key="1">
    <source>
        <dbReference type="SAM" id="Phobius"/>
    </source>
</evidence>
<proteinExistence type="predicted"/>
<feature type="transmembrane region" description="Helical" evidence="1">
    <location>
        <begin position="276"/>
        <end position="298"/>
    </location>
</feature>
<evidence type="ECO:0008006" key="4">
    <source>
        <dbReference type="Google" id="ProtNLM"/>
    </source>
</evidence>
<keyword evidence="1" id="KW-1133">Transmembrane helix</keyword>
<keyword evidence="1" id="KW-0812">Transmembrane</keyword>
<comment type="caution">
    <text evidence="2">The sequence shown here is derived from an EMBL/GenBank/DDBJ whole genome shotgun (WGS) entry which is preliminary data.</text>
</comment>
<dbReference type="Proteomes" id="UP000596742">
    <property type="component" value="Unassembled WGS sequence"/>
</dbReference>
<reference evidence="2" key="1">
    <citation type="submission" date="2018-11" db="EMBL/GenBank/DDBJ databases">
        <authorList>
            <person name="Alioto T."/>
            <person name="Alioto T."/>
        </authorList>
    </citation>
    <scope>NUCLEOTIDE SEQUENCE</scope>
</reference>
<protein>
    <recommendedName>
        <fullName evidence="4">EGF-like domain-containing protein</fullName>
    </recommendedName>
</protein>
<organism evidence="2 3">
    <name type="scientific">Mytilus galloprovincialis</name>
    <name type="common">Mediterranean mussel</name>
    <dbReference type="NCBI Taxonomy" id="29158"/>
    <lineage>
        <taxon>Eukaryota</taxon>
        <taxon>Metazoa</taxon>
        <taxon>Spiralia</taxon>
        <taxon>Lophotrochozoa</taxon>
        <taxon>Mollusca</taxon>
        <taxon>Bivalvia</taxon>
        <taxon>Autobranchia</taxon>
        <taxon>Pteriomorphia</taxon>
        <taxon>Mytilida</taxon>
        <taxon>Mytiloidea</taxon>
        <taxon>Mytilidae</taxon>
        <taxon>Mytilinae</taxon>
        <taxon>Mytilus</taxon>
    </lineage>
</organism>
<name>A0A8B6BKB1_MYTGA</name>
<dbReference type="EMBL" id="UYJE01000303">
    <property type="protein sequence ID" value="VDH92123.1"/>
    <property type="molecule type" value="Genomic_DNA"/>
</dbReference>
<feature type="transmembrane region" description="Helical" evidence="1">
    <location>
        <begin position="28"/>
        <end position="52"/>
    </location>
</feature>
<sequence>MIVYHQFHLKYFSSIAGNTHQKTEVFKLIVIAVLIVAVVIIISACISLAITFSRIHKEKNKTTEPICHYGEISNNDENSLEEFENQQEPFYSTPYAHGVLHLIKPTKRNGTIYDASTRIHPDRGCKIHRDIQRQLVKTFCCEGYKEENDICVECPECTSMICPHNYCGETCIEMCNCPDYAYCDKHYCCLCRPGLRGVFCNETCTHGFYGPRCQNKCTCQTLEKCDHETGNCNSNTSTTSTICLSGKTCTNNVNNSANNLLHDGGSKTSGNQQVTVAFKFIVIVVIIGGAMIIIIAFISCAISCARDGNVRYIFGDAQTTETLGHYVDINPNDELSQDEIQRLQEPFRPLPSYANDVNQPLQLVQRNSIINNSNTTYAPTISNIDGAGYIHKCLSLPILSYKGEREAQNKELTKLQSRSCDQLLHASICIAESDYLNPHCSLLQSGLTGSDYLNPYTTLLKVTDKEKQITI</sequence>
<evidence type="ECO:0000313" key="3">
    <source>
        <dbReference type="Proteomes" id="UP000596742"/>
    </source>
</evidence>